<keyword evidence="4" id="KW-0456">Lyase</keyword>
<evidence type="ECO:0000256" key="3">
    <source>
        <dbReference type="ARBA" id="ARBA00013252"/>
    </source>
</evidence>
<dbReference type="EMBL" id="OZ037947">
    <property type="protein sequence ID" value="CAL1706629.1"/>
    <property type="molecule type" value="Genomic_DNA"/>
</dbReference>
<dbReference type="Gene3D" id="3.30.1360.20">
    <property type="entry name" value="Transcriptional coactivator/pterin dehydratase"/>
    <property type="match status" value="1"/>
</dbReference>
<feature type="region of interest" description="Disordered" evidence="5">
    <location>
        <begin position="120"/>
        <end position="144"/>
    </location>
</feature>
<dbReference type="EC" id="4.2.1.96" evidence="3"/>
<feature type="region of interest" description="Disordered" evidence="5">
    <location>
        <begin position="41"/>
        <end position="89"/>
    </location>
</feature>
<keyword evidence="7" id="KW-1185">Reference proteome</keyword>
<dbReference type="Pfam" id="PF01329">
    <property type="entry name" value="Pterin_4a"/>
    <property type="match status" value="1"/>
</dbReference>
<evidence type="ECO:0000313" key="6">
    <source>
        <dbReference type="EMBL" id="CAL1706629.1"/>
    </source>
</evidence>
<dbReference type="InterPro" id="IPR036428">
    <property type="entry name" value="PCD_sf"/>
</dbReference>
<gene>
    <name evidence="6" type="ORF">GFSPODELE1_LOCUS5966</name>
</gene>
<evidence type="ECO:0000256" key="2">
    <source>
        <dbReference type="ARBA" id="ARBA00006472"/>
    </source>
</evidence>
<dbReference type="SUPFAM" id="SSF55248">
    <property type="entry name" value="PCD-like"/>
    <property type="match status" value="1"/>
</dbReference>
<organism evidence="6 7">
    <name type="scientific">Somion occarium</name>
    <dbReference type="NCBI Taxonomy" id="3059160"/>
    <lineage>
        <taxon>Eukaryota</taxon>
        <taxon>Fungi</taxon>
        <taxon>Dikarya</taxon>
        <taxon>Basidiomycota</taxon>
        <taxon>Agaricomycotina</taxon>
        <taxon>Agaricomycetes</taxon>
        <taxon>Polyporales</taxon>
        <taxon>Cerrenaceae</taxon>
        <taxon>Somion</taxon>
    </lineage>
</organism>
<evidence type="ECO:0000256" key="1">
    <source>
        <dbReference type="ARBA" id="ARBA00001554"/>
    </source>
</evidence>
<accession>A0ABP1DIZ5</accession>
<dbReference type="InterPro" id="IPR001533">
    <property type="entry name" value="Pterin_deHydtase"/>
</dbReference>
<name>A0ABP1DIZ5_9APHY</name>
<comment type="similarity">
    <text evidence="2">Belongs to the pterin-4-alpha-carbinolamine dehydratase family.</text>
</comment>
<evidence type="ECO:0000313" key="7">
    <source>
        <dbReference type="Proteomes" id="UP001497453"/>
    </source>
</evidence>
<proteinExistence type="inferred from homology"/>
<feature type="compositionally biased region" description="Polar residues" evidence="5">
    <location>
        <begin position="124"/>
        <end position="136"/>
    </location>
</feature>
<sequence>MYAAGCLRRVSLCSHSQTTLTRTRLPGRDITRFSIIRHAASTAHLQRRPQEEPVDVEEQSPEASRYGTSPSKAQSHENIRSSDPGELVQDPDAWMAQGLQAIQTTQTMSPRERRRQLLGKPLPHSSNWYEPESSPSKYDGSPFRREDYLEHPLQQIPEKPKYPCPHLSDEEVETYLFPLYARLWSITQCDIEWNGALRKPLMLSKTMVFPSFTAAMGFAKDLVHKIEAEEHHPRLTIDNNRVTVSTHTHSAIIPGISPDDKTSPYRKFPGVTLRDVRLAIEIELIYERHIFMDSSIAAVAIPSGRYPASLHDISGYRIPSPTSSYPGEEDDAVPSEVEHGLATVPLHTFVDAAQSHISELPLDTGKWEYRVWAGEVIEKPLGKLKCQACGGKHALPNCPVRHTIPPPGPCTLCDGDHWLVDCMLYERGKPKKSIW</sequence>
<protein>
    <recommendedName>
        <fullName evidence="3">4a-hydroxytetrahydrobiopterin dehydratase</fullName>
        <ecNumber evidence="3">4.2.1.96</ecNumber>
    </recommendedName>
</protein>
<evidence type="ECO:0000256" key="5">
    <source>
        <dbReference type="SAM" id="MobiDB-lite"/>
    </source>
</evidence>
<comment type="catalytic activity">
    <reaction evidence="1">
        <text>(4aS,6R)-4a-hydroxy-L-erythro-5,6,7,8-tetrahydrobiopterin = (6R)-L-erythro-6,7-dihydrobiopterin + H2O</text>
        <dbReference type="Rhea" id="RHEA:11920"/>
        <dbReference type="ChEBI" id="CHEBI:15377"/>
        <dbReference type="ChEBI" id="CHEBI:15642"/>
        <dbReference type="ChEBI" id="CHEBI:43120"/>
        <dbReference type="EC" id="4.2.1.96"/>
    </reaction>
</comment>
<evidence type="ECO:0000256" key="4">
    <source>
        <dbReference type="ARBA" id="ARBA00023239"/>
    </source>
</evidence>
<reference evidence="7" key="1">
    <citation type="submission" date="2024-04" db="EMBL/GenBank/DDBJ databases">
        <authorList>
            <person name="Shaw F."/>
            <person name="Minotto A."/>
        </authorList>
    </citation>
    <scope>NUCLEOTIDE SEQUENCE [LARGE SCALE GENOMIC DNA]</scope>
</reference>
<dbReference type="Proteomes" id="UP001497453">
    <property type="component" value="Chromosome 4"/>
</dbReference>